<keyword evidence="1" id="KW-0732">Signal</keyword>
<organism evidence="2 3">
    <name type="scientific">Vulgatibacter incomptus</name>
    <dbReference type="NCBI Taxonomy" id="1391653"/>
    <lineage>
        <taxon>Bacteria</taxon>
        <taxon>Pseudomonadati</taxon>
        <taxon>Myxococcota</taxon>
        <taxon>Myxococcia</taxon>
        <taxon>Myxococcales</taxon>
        <taxon>Cystobacterineae</taxon>
        <taxon>Vulgatibacteraceae</taxon>
        <taxon>Vulgatibacter</taxon>
    </lineage>
</organism>
<gene>
    <name evidence="2" type="ORF">AKJ08_0084</name>
</gene>
<dbReference type="PROSITE" id="PS51257">
    <property type="entry name" value="PROKAR_LIPOPROTEIN"/>
    <property type="match status" value="1"/>
</dbReference>
<dbReference type="OrthoDB" id="5752563at2"/>
<feature type="signal peptide" evidence="1">
    <location>
        <begin position="1"/>
        <end position="19"/>
    </location>
</feature>
<proteinExistence type="predicted"/>
<dbReference type="KEGG" id="vin:AKJ08_0084"/>
<dbReference type="AlphaFoldDB" id="A0A0K1P858"/>
<accession>A0A0K1P858</accession>
<dbReference type="RefSeq" id="WP_157370370.1">
    <property type="nucleotide sequence ID" value="NZ_CP012332.1"/>
</dbReference>
<evidence type="ECO:0000313" key="3">
    <source>
        <dbReference type="Proteomes" id="UP000055590"/>
    </source>
</evidence>
<evidence type="ECO:0000256" key="1">
    <source>
        <dbReference type="SAM" id="SignalP"/>
    </source>
</evidence>
<evidence type="ECO:0000313" key="2">
    <source>
        <dbReference type="EMBL" id="AKU89697.1"/>
    </source>
</evidence>
<protein>
    <recommendedName>
        <fullName evidence="4">Lipoprotein</fullName>
    </recommendedName>
</protein>
<feature type="chain" id="PRO_5005465349" description="Lipoprotein" evidence="1">
    <location>
        <begin position="20"/>
        <end position="413"/>
    </location>
</feature>
<name>A0A0K1P858_9BACT</name>
<sequence length="413" mass="45194">MGRTNLLWVAACIMLASCAGEPSIARIGPAGGVLVSGDGQLRLEVPAGVLAKTTTIAIATVEERAPHGLGRAYRVAPADVALSGPVRLVFDKREENEVAVAVASRNADGSWLAHLDAVFSSFEATLTVETTEFSTWSLIEMVKLEPTDLRARVGAAKELQVTICLDDYASLFSGAVRAKVADTCRPWTLSDRVIRWEVYGLPGGREEIGTVAGDGSRATYRAPTAIPDHNPVWISAVPNIPGRPEGRIGVPLTLIPNDCPEGICLIECAMESETFIAGVPEHVSHQEHRVVLEYHHTDWNDHWFTAIDSGTERIMDPECTVELLPDGAAEVQQRTTFRLTRDGDTLTYWGSGGVTYDRVERWACEDGWSNDLHVERASIGWFLDGVWAAPYDSFSGRMEDGAWYRSWDCVVVR</sequence>
<keyword evidence="3" id="KW-1185">Reference proteome</keyword>
<evidence type="ECO:0008006" key="4">
    <source>
        <dbReference type="Google" id="ProtNLM"/>
    </source>
</evidence>
<dbReference type="Proteomes" id="UP000055590">
    <property type="component" value="Chromosome"/>
</dbReference>
<reference evidence="2 3" key="1">
    <citation type="submission" date="2015-08" db="EMBL/GenBank/DDBJ databases">
        <authorList>
            <person name="Babu N.S."/>
            <person name="Beckwith C.J."/>
            <person name="Beseler K.G."/>
            <person name="Brison A."/>
            <person name="Carone J.V."/>
            <person name="Caskin T.P."/>
            <person name="Diamond M."/>
            <person name="Durham M.E."/>
            <person name="Foxe J.M."/>
            <person name="Go M."/>
            <person name="Henderson B.A."/>
            <person name="Jones I.B."/>
            <person name="McGettigan J.A."/>
            <person name="Micheletti S.J."/>
            <person name="Nasrallah M.E."/>
            <person name="Ortiz D."/>
            <person name="Piller C.R."/>
            <person name="Privatt S.R."/>
            <person name="Schneider S.L."/>
            <person name="Sharp S."/>
            <person name="Smith T.C."/>
            <person name="Stanton J.D."/>
            <person name="Ullery H.E."/>
            <person name="Wilson R.J."/>
            <person name="Serrano M.G."/>
            <person name="Buck G."/>
            <person name="Lee V."/>
            <person name="Wang Y."/>
            <person name="Carvalho R."/>
            <person name="Voegtly L."/>
            <person name="Shi R."/>
            <person name="Duckworth R."/>
            <person name="Johnson A."/>
            <person name="Loviza R."/>
            <person name="Walstead R."/>
            <person name="Shah Z."/>
            <person name="Kiflezghi M."/>
            <person name="Wade K."/>
            <person name="Ball S.L."/>
            <person name="Bradley K.W."/>
            <person name="Asai D.J."/>
            <person name="Bowman C.A."/>
            <person name="Russell D.A."/>
            <person name="Pope W.H."/>
            <person name="Jacobs-Sera D."/>
            <person name="Hendrix R.W."/>
            <person name="Hatfull G.F."/>
        </authorList>
    </citation>
    <scope>NUCLEOTIDE SEQUENCE [LARGE SCALE GENOMIC DNA]</scope>
    <source>
        <strain evidence="2 3">DSM 27710</strain>
    </source>
</reference>
<dbReference type="EMBL" id="CP012332">
    <property type="protein sequence ID" value="AKU89697.1"/>
    <property type="molecule type" value="Genomic_DNA"/>
</dbReference>